<dbReference type="GeneID" id="49205092"/>
<keyword evidence="1" id="KW-0812">Transmembrane</keyword>
<reference evidence="3 4" key="1">
    <citation type="submission" date="2018-08" db="EMBL/GenBank/DDBJ databases">
        <title>A genome reference for cultivated species of the human gut microbiota.</title>
        <authorList>
            <person name="Zou Y."/>
            <person name="Xue W."/>
            <person name="Luo G."/>
        </authorList>
    </citation>
    <scope>NUCLEOTIDE SEQUENCE [LARGE SCALE GENOMIC DNA]</scope>
    <source>
        <strain evidence="3 4">AM34-17</strain>
    </source>
</reference>
<comment type="caution">
    <text evidence="3">The sequence shown here is derived from an EMBL/GenBank/DDBJ whole genome shotgun (WGS) entry which is preliminary data.</text>
</comment>
<dbReference type="Proteomes" id="UP000448908">
    <property type="component" value="Unassembled WGS sequence"/>
</dbReference>
<dbReference type="AlphaFoldDB" id="A0A3R6J4C3"/>
<dbReference type="OrthoDB" id="5242612at2"/>
<dbReference type="PROSITE" id="PS51257">
    <property type="entry name" value="PROKAR_LIPOPROTEIN"/>
    <property type="match status" value="1"/>
</dbReference>
<evidence type="ECO:0000313" key="3">
    <source>
        <dbReference type="EMBL" id="RHC80322.1"/>
    </source>
</evidence>
<dbReference type="RefSeq" id="WP_005648681.1">
    <property type="nucleotide sequence ID" value="NZ_BAABYG010000001.1"/>
</dbReference>
<dbReference type="Proteomes" id="UP000286260">
    <property type="component" value="Unassembled WGS sequence"/>
</dbReference>
<feature type="transmembrane region" description="Helical" evidence="1">
    <location>
        <begin position="124"/>
        <end position="142"/>
    </location>
</feature>
<sequence>MQVLLRLLVLVFLLSGCGGNRKSQRREVATSMDSVRFSSCETNLRKRDIHLTDTAVWNLHRVVYFAPDSTGRQYPKTVTSLQMDYRRALADTGKVMVRKQDEYAGQQVKVAEIRMESSRKARSPVYFIYGGILLFVVVLFLYKRLRSRNFFPKSSV</sequence>
<name>A0A3R6J4C3_9BACT</name>
<evidence type="ECO:0008006" key="6">
    <source>
        <dbReference type="Google" id="ProtNLM"/>
    </source>
</evidence>
<accession>A0A3R6J4C3</accession>
<proteinExistence type="predicted"/>
<evidence type="ECO:0000313" key="5">
    <source>
        <dbReference type="Proteomes" id="UP000448908"/>
    </source>
</evidence>
<dbReference type="EMBL" id="QSII01000031">
    <property type="protein sequence ID" value="RHC80322.1"/>
    <property type="molecule type" value="Genomic_DNA"/>
</dbReference>
<keyword evidence="1" id="KW-0472">Membrane</keyword>
<evidence type="ECO:0000313" key="2">
    <source>
        <dbReference type="EMBL" id="MTU70469.1"/>
    </source>
</evidence>
<evidence type="ECO:0000256" key="1">
    <source>
        <dbReference type="SAM" id="Phobius"/>
    </source>
</evidence>
<evidence type="ECO:0000313" key="4">
    <source>
        <dbReference type="Proteomes" id="UP000286260"/>
    </source>
</evidence>
<protein>
    <recommendedName>
        <fullName evidence="6">Lipoprotein</fullName>
    </recommendedName>
</protein>
<reference evidence="2 5" key="2">
    <citation type="journal article" date="2019" name="Nat. Med.">
        <title>A library of human gut bacterial isolates paired with longitudinal multiomics data enables mechanistic microbiome research.</title>
        <authorList>
            <person name="Poyet M."/>
            <person name="Groussin M."/>
            <person name="Gibbons S.M."/>
            <person name="Avila-Pacheco J."/>
            <person name="Jiang X."/>
            <person name="Kearney S.M."/>
            <person name="Perrotta A.R."/>
            <person name="Berdy B."/>
            <person name="Zhao S."/>
            <person name="Lieberman T.D."/>
            <person name="Swanson P.K."/>
            <person name="Smith M."/>
            <person name="Roesemann S."/>
            <person name="Alexander J.E."/>
            <person name="Rich S.A."/>
            <person name="Livny J."/>
            <person name="Vlamakis H."/>
            <person name="Clish C."/>
            <person name="Bullock K."/>
            <person name="Deik A."/>
            <person name="Scott J."/>
            <person name="Pierce K.A."/>
            <person name="Xavier R.J."/>
            <person name="Alm E.J."/>
        </authorList>
    </citation>
    <scope>NUCLEOTIDE SEQUENCE [LARGE SCALE GENOMIC DNA]</scope>
    <source>
        <strain evidence="2 5">BIOML-A16</strain>
    </source>
</reference>
<organism evidence="3 4">
    <name type="scientific">Parabacteroides merdae</name>
    <dbReference type="NCBI Taxonomy" id="46503"/>
    <lineage>
        <taxon>Bacteria</taxon>
        <taxon>Pseudomonadati</taxon>
        <taxon>Bacteroidota</taxon>
        <taxon>Bacteroidia</taxon>
        <taxon>Bacteroidales</taxon>
        <taxon>Tannerellaceae</taxon>
        <taxon>Parabacteroides</taxon>
    </lineage>
</organism>
<gene>
    <name evidence="3" type="ORF">DW828_17615</name>
    <name evidence="2" type="ORF">GMD92_15690</name>
</gene>
<dbReference type="EMBL" id="WNDA01000027">
    <property type="protein sequence ID" value="MTU70469.1"/>
    <property type="molecule type" value="Genomic_DNA"/>
</dbReference>
<keyword evidence="1" id="KW-1133">Transmembrane helix</keyword>